<reference evidence="2 3" key="1">
    <citation type="submission" date="2024-09" db="EMBL/GenBank/DDBJ databases">
        <authorList>
            <person name="Sun Q."/>
            <person name="Mori K."/>
        </authorList>
    </citation>
    <scope>NUCLEOTIDE SEQUENCE [LARGE SCALE GENOMIC DNA]</scope>
    <source>
        <strain evidence="2 3">JCM 11683</strain>
    </source>
</reference>
<keyword evidence="3" id="KW-1185">Reference proteome</keyword>
<feature type="region of interest" description="Disordered" evidence="1">
    <location>
        <begin position="282"/>
        <end position="335"/>
    </location>
</feature>
<dbReference type="RefSeq" id="WP_376841824.1">
    <property type="nucleotide sequence ID" value="NZ_JBHMAU010000131.1"/>
</dbReference>
<comment type="caution">
    <text evidence="2">The sequence shown here is derived from an EMBL/GenBank/DDBJ whole genome shotgun (WGS) entry which is preliminary data.</text>
</comment>
<evidence type="ECO:0000313" key="3">
    <source>
        <dbReference type="Proteomes" id="UP001589707"/>
    </source>
</evidence>
<organism evidence="2 3">
    <name type="scientific">Brevibacterium otitidis</name>
    <dbReference type="NCBI Taxonomy" id="53364"/>
    <lineage>
        <taxon>Bacteria</taxon>
        <taxon>Bacillati</taxon>
        <taxon>Actinomycetota</taxon>
        <taxon>Actinomycetes</taxon>
        <taxon>Micrococcales</taxon>
        <taxon>Brevibacteriaceae</taxon>
        <taxon>Brevibacterium</taxon>
    </lineage>
</organism>
<gene>
    <name evidence="2" type="ORF">ACFFN1_15720</name>
</gene>
<sequence>MQRRTATALSLGLVLPAALAGGVYGLMRLQSMRLRQAFDDDVAAAAVPQQSRLVDLSAPHSRALEDVDGDTEHLPALAVIGDSWLAGIGVGRRRRTPAMLIARGLAALTGQQVRLRSTAQAGARADDILSQVNSILADPLLRRSRIGAQPPRYAVIAMGSADVIHPITGSIGLPVLTTALNRLQREGGYRVIVLTCPNLGSLPGIPQPLRTQLRRSSRVLAGSQWMLAVSAGALPMSLNTVLSGTTKQSLIRTDGRYPTALGYAQLAAAVIQRITVDLELPQTVTEDPETRPSWPAELDEEPQAAEEAQSSAEEADSAEETDPTEDAHRTKETHP</sequence>
<protein>
    <submittedName>
        <fullName evidence="2">SGNH/GDSL hydrolase family protein</fullName>
    </submittedName>
</protein>
<dbReference type="EMBL" id="JBHMAU010000131">
    <property type="protein sequence ID" value="MFB9777823.1"/>
    <property type="molecule type" value="Genomic_DNA"/>
</dbReference>
<dbReference type="SUPFAM" id="SSF52266">
    <property type="entry name" value="SGNH hydrolase"/>
    <property type="match status" value="1"/>
</dbReference>
<evidence type="ECO:0000313" key="2">
    <source>
        <dbReference type="EMBL" id="MFB9777823.1"/>
    </source>
</evidence>
<proteinExistence type="predicted"/>
<feature type="compositionally biased region" description="Acidic residues" evidence="1">
    <location>
        <begin position="313"/>
        <end position="324"/>
    </location>
</feature>
<dbReference type="InterPro" id="IPR036514">
    <property type="entry name" value="SGNH_hydro_sf"/>
</dbReference>
<dbReference type="CDD" id="cd01836">
    <property type="entry name" value="FeeA_FeeB_like"/>
    <property type="match status" value="1"/>
</dbReference>
<dbReference type="Gene3D" id="3.40.50.1110">
    <property type="entry name" value="SGNH hydrolase"/>
    <property type="match status" value="1"/>
</dbReference>
<name>A0ABV5X5U9_9MICO</name>
<dbReference type="GO" id="GO:0016787">
    <property type="term" value="F:hydrolase activity"/>
    <property type="evidence" value="ECO:0007669"/>
    <property type="project" value="UniProtKB-KW"/>
</dbReference>
<evidence type="ECO:0000256" key="1">
    <source>
        <dbReference type="SAM" id="MobiDB-lite"/>
    </source>
</evidence>
<accession>A0ABV5X5U9</accession>
<keyword evidence="2" id="KW-0378">Hydrolase</keyword>
<feature type="compositionally biased region" description="Basic and acidic residues" evidence="1">
    <location>
        <begin position="325"/>
        <end position="335"/>
    </location>
</feature>
<dbReference type="Proteomes" id="UP001589707">
    <property type="component" value="Unassembled WGS sequence"/>
</dbReference>